<proteinExistence type="predicted"/>
<dbReference type="Proteomes" id="UP000824219">
    <property type="component" value="Linkage Group LG07"/>
</dbReference>
<dbReference type="AlphaFoldDB" id="A0A9D3NY22"/>
<accession>A0A9D3NY22</accession>
<sequence length="71" mass="7949">MLSRGDVTLINADKKCCFAKLARNKNTVSARALERPAAGEKLPLLLLRFPLITLNKRQVIPELSVTHHEDL</sequence>
<gene>
    <name evidence="1" type="ORF">KOW79_006861</name>
</gene>
<protein>
    <submittedName>
        <fullName evidence="1">Uncharacterized protein</fullName>
    </submittedName>
</protein>
<reference evidence="1 2" key="1">
    <citation type="submission" date="2021-06" db="EMBL/GenBank/DDBJ databases">
        <title>Chromosome-level genome assembly of the red-tail catfish (Hemibagrus wyckioides).</title>
        <authorList>
            <person name="Shao F."/>
        </authorList>
    </citation>
    <scope>NUCLEOTIDE SEQUENCE [LARGE SCALE GENOMIC DNA]</scope>
    <source>
        <strain evidence="1">EC202008001</strain>
        <tissue evidence="1">Blood</tissue>
    </source>
</reference>
<evidence type="ECO:0000313" key="2">
    <source>
        <dbReference type="Proteomes" id="UP000824219"/>
    </source>
</evidence>
<comment type="caution">
    <text evidence="1">The sequence shown here is derived from an EMBL/GenBank/DDBJ whole genome shotgun (WGS) entry which is preliminary data.</text>
</comment>
<organism evidence="1 2">
    <name type="scientific">Hemibagrus wyckioides</name>
    <dbReference type="NCBI Taxonomy" id="337641"/>
    <lineage>
        <taxon>Eukaryota</taxon>
        <taxon>Metazoa</taxon>
        <taxon>Chordata</taxon>
        <taxon>Craniata</taxon>
        <taxon>Vertebrata</taxon>
        <taxon>Euteleostomi</taxon>
        <taxon>Actinopterygii</taxon>
        <taxon>Neopterygii</taxon>
        <taxon>Teleostei</taxon>
        <taxon>Ostariophysi</taxon>
        <taxon>Siluriformes</taxon>
        <taxon>Bagridae</taxon>
        <taxon>Hemibagrus</taxon>
    </lineage>
</organism>
<name>A0A9D3NY22_9TELE</name>
<dbReference type="EMBL" id="JAHKSW010000007">
    <property type="protein sequence ID" value="KAG7330639.1"/>
    <property type="molecule type" value="Genomic_DNA"/>
</dbReference>
<keyword evidence="2" id="KW-1185">Reference proteome</keyword>
<evidence type="ECO:0000313" key="1">
    <source>
        <dbReference type="EMBL" id="KAG7330639.1"/>
    </source>
</evidence>